<dbReference type="InterPro" id="IPR003609">
    <property type="entry name" value="Pan_app"/>
</dbReference>
<feature type="domain" description="Protein kinase" evidence="19">
    <location>
        <begin position="156"/>
        <end position="429"/>
    </location>
</feature>
<dbReference type="OrthoDB" id="4062651at2759"/>
<evidence type="ECO:0000313" key="20">
    <source>
        <dbReference type="EMBL" id="KAA8526254.1"/>
    </source>
</evidence>
<evidence type="ECO:0000313" key="21">
    <source>
        <dbReference type="Proteomes" id="UP000325577"/>
    </source>
</evidence>
<protein>
    <recommendedName>
        <fullName evidence="2">non-specific serine/threonine protein kinase</fullName>
        <ecNumber evidence="2">2.7.11.1</ecNumber>
    </recommendedName>
</protein>
<evidence type="ECO:0000256" key="7">
    <source>
        <dbReference type="ARBA" id="ARBA00022729"/>
    </source>
</evidence>
<dbReference type="EC" id="2.7.11.1" evidence="2"/>
<keyword evidence="9" id="KW-0547">Nucleotide-binding</keyword>
<name>A0A5J5A7R4_9ASTE</name>
<dbReference type="GO" id="GO:0004674">
    <property type="term" value="F:protein serine/threonine kinase activity"/>
    <property type="evidence" value="ECO:0007669"/>
    <property type="project" value="UniProtKB-KW"/>
</dbReference>
<evidence type="ECO:0000256" key="2">
    <source>
        <dbReference type="ARBA" id="ARBA00012513"/>
    </source>
</evidence>
<keyword evidence="14" id="KW-1015">Disulfide bond</keyword>
<dbReference type="Pfam" id="PF00069">
    <property type="entry name" value="Pkinase"/>
    <property type="match status" value="1"/>
</dbReference>
<dbReference type="InterPro" id="IPR051343">
    <property type="entry name" value="G-type_lectin_kinases/EP1-like"/>
</dbReference>
<evidence type="ECO:0000256" key="3">
    <source>
        <dbReference type="ARBA" id="ARBA00022527"/>
    </source>
</evidence>
<keyword evidence="21" id="KW-1185">Reference proteome</keyword>
<evidence type="ECO:0000256" key="8">
    <source>
        <dbReference type="ARBA" id="ARBA00022734"/>
    </source>
</evidence>
<dbReference type="Gene3D" id="1.10.510.10">
    <property type="entry name" value="Transferase(Phosphotransferase) domain 1"/>
    <property type="match status" value="1"/>
</dbReference>
<dbReference type="GO" id="GO:0030246">
    <property type="term" value="F:carbohydrate binding"/>
    <property type="evidence" value="ECO:0007669"/>
    <property type="project" value="UniProtKB-KW"/>
</dbReference>
<dbReference type="PANTHER" id="PTHR47976">
    <property type="entry name" value="G-TYPE LECTIN S-RECEPTOR-LIKE SERINE/THREONINE-PROTEIN KINASE SD2-5"/>
    <property type="match status" value="1"/>
</dbReference>
<keyword evidence="8" id="KW-0430">Lectin</keyword>
<evidence type="ECO:0000256" key="4">
    <source>
        <dbReference type="ARBA" id="ARBA00022553"/>
    </source>
</evidence>
<comment type="catalytic activity">
    <reaction evidence="18">
        <text>L-seryl-[protein] + ATP = O-phospho-L-seryl-[protein] + ADP + H(+)</text>
        <dbReference type="Rhea" id="RHEA:17989"/>
        <dbReference type="Rhea" id="RHEA-COMP:9863"/>
        <dbReference type="Rhea" id="RHEA-COMP:11604"/>
        <dbReference type="ChEBI" id="CHEBI:15378"/>
        <dbReference type="ChEBI" id="CHEBI:29999"/>
        <dbReference type="ChEBI" id="CHEBI:30616"/>
        <dbReference type="ChEBI" id="CHEBI:83421"/>
        <dbReference type="ChEBI" id="CHEBI:456216"/>
        <dbReference type="EC" id="2.7.11.1"/>
    </reaction>
</comment>
<accession>A0A5J5A7R4</accession>
<keyword evidence="15" id="KW-0675">Receptor</keyword>
<keyword evidence="7" id="KW-0732">Signal</keyword>
<dbReference type="Proteomes" id="UP000325577">
    <property type="component" value="Linkage Group LG3"/>
</dbReference>
<comment type="subcellular location">
    <subcellularLocation>
        <location evidence="1">Membrane</location>
        <topology evidence="1">Single-pass type I membrane protein</topology>
    </subcellularLocation>
</comment>
<dbReference type="SMART" id="SM00220">
    <property type="entry name" value="S_TKc"/>
    <property type="match status" value="1"/>
</dbReference>
<proteinExistence type="predicted"/>
<dbReference type="FunFam" id="1.10.510.10:FF:000248">
    <property type="entry name" value="S-receptor-like kinase 5"/>
    <property type="match status" value="1"/>
</dbReference>
<evidence type="ECO:0000256" key="17">
    <source>
        <dbReference type="ARBA" id="ARBA00047899"/>
    </source>
</evidence>
<dbReference type="Gene3D" id="3.30.200.20">
    <property type="entry name" value="Phosphorylase Kinase, domain 1"/>
    <property type="match status" value="1"/>
</dbReference>
<evidence type="ECO:0000256" key="14">
    <source>
        <dbReference type="ARBA" id="ARBA00023157"/>
    </source>
</evidence>
<keyword evidence="4" id="KW-0597">Phosphoprotein</keyword>
<evidence type="ECO:0000256" key="10">
    <source>
        <dbReference type="ARBA" id="ARBA00022777"/>
    </source>
</evidence>
<dbReference type="InterPro" id="IPR000719">
    <property type="entry name" value="Prot_kinase_dom"/>
</dbReference>
<evidence type="ECO:0000256" key="5">
    <source>
        <dbReference type="ARBA" id="ARBA00022679"/>
    </source>
</evidence>
<dbReference type="PROSITE" id="PS00108">
    <property type="entry name" value="PROTEIN_KINASE_ST"/>
    <property type="match status" value="1"/>
</dbReference>
<keyword evidence="3" id="KW-0723">Serine/threonine-protein kinase</keyword>
<dbReference type="FunFam" id="3.30.200.20:FF:000178">
    <property type="entry name" value="serine/threonine-protein kinase PBS1-like"/>
    <property type="match status" value="1"/>
</dbReference>
<dbReference type="InterPro" id="IPR011009">
    <property type="entry name" value="Kinase-like_dom_sf"/>
</dbReference>
<evidence type="ECO:0000256" key="9">
    <source>
        <dbReference type="ARBA" id="ARBA00022741"/>
    </source>
</evidence>
<keyword evidence="16" id="KW-0325">Glycoprotein</keyword>
<dbReference type="Pfam" id="PF08276">
    <property type="entry name" value="PAN_2"/>
    <property type="match status" value="1"/>
</dbReference>
<evidence type="ECO:0000256" key="13">
    <source>
        <dbReference type="ARBA" id="ARBA00023136"/>
    </source>
</evidence>
<evidence type="ECO:0000256" key="12">
    <source>
        <dbReference type="ARBA" id="ARBA00022989"/>
    </source>
</evidence>
<dbReference type="GO" id="GO:0005524">
    <property type="term" value="F:ATP binding"/>
    <property type="evidence" value="ECO:0007669"/>
    <property type="project" value="UniProtKB-KW"/>
</dbReference>
<dbReference type="InterPro" id="IPR008271">
    <property type="entry name" value="Ser/Thr_kinase_AS"/>
</dbReference>
<dbReference type="SUPFAM" id="SSF56112">
    <property type="entry name" value="Protein kinase-like (PK-like)"/>
    <property type="match status" value="1"/>
</dbReference>
<evidence type="ECO:0000259" key="19">
    <source>
        <dbReference type="PROSITE" id="PS50011"/>
    </source>
</evidence>
<dbReference type="CDD" id="cd14066">
    <property type="entry name" value="STKc_IRAK"/>
    <property type="match status" value="1"/>
</dbReference>
<reference evidence="20 21" key="1">
    <citation type="submission" date="2019-09" db="EMBL/GenBank/DDBJ databases">
        <title>A chromosome-level genome assembly of the Chinese tupelo Nyssa sinensis.</title>
        <authorList>
            <person name="Yang X."/>
            <person name="Kang M."/>
            <person name="Yang Y."/>
            <person name="Xiong H."/>
            <person name="Wang M."/>
            <person name="Zhang Z."/>
            <person name="Wang Z."/>
            <person name="Wu H."/>
            <person name="Ma T."/>
            <person name="Liu J."/>
            <person name="Xi Z."/>
        </authorList>
    </citation>
    <scope>NUCLEOTIDE SEQUENCE [LARGE SCALE GENOMIC DNA]</scope>
    <source>
        <strain evidence="20">J267</strain>
        <tissue evidence="20">Leaf</tissue>
    </source>
</reference>
<comment type="catalytic activity">
    <reaction evidence="17">
        <text>L-threonyl-[protein] + ATP = O-phospho-L-threonyl-[protein] + ADP + H(+)</text>
        <dbReference type="Rhea" id="RHEA:46608"/>
        <dbReference type="Rhea" id="RHEA-COMP:11060"/>
        <dbReference type="Rhea" id="RHEA-COMP:11605"/>
        <dbReference type="ChEBI" id="CHEBI:15378"/>
        <dbReference type="ChEBI" id="CHEBI:30013"/>
        <dbReference type="ChEBI" id="CHEBI:30616"/>
        <dbReference type="ChEBI" id="CHEBI:61977"/>
        <dbReference type="ChEBI" id="CHEBI:456216"/>
        <dbReference type="EC" id="2.7.11.1"/>
    </reaction>
</comment>
<dbReference type="GO" id="GO:0016020">
    <property type="term" value="C:membrane"/>
    <property type="evidence" value="ECO:0007669"/>
    <property type="project" value="UniProtKB-SubCell"/>
</dbReference>
<keyword evidence="10" id="KW-0418">Kinase</keyword>
<keyword evidence="5" id="KW-0808">Transferase</keyword>
<dbReference type="AlphaFoldDB" id="A0A5J5A7R4"/>
<evidence type="ECO:0000256" key="6">
    <source>
        <dbReference type="ARBA" id="ARBA00022692"/>
    </source>
</evidence>
<keyword evidence="11" id="KW-0067">ATP-binding</keyword>
<evidence type="ECO:0000256" key="1">
    <source>
        <dbReference type="ARBA" id="ARBA00004479"/>
    </source>
</evidence>
<evidence type="ECO:0000256" key="11">
    <source>
        <dbReference type="ARBA" id="ARBA00022840"/>
    </source>
</evidence>
<keyword evidence="13" id="KW-0472">Membrane</keyword>
<gene>
    <name evidence="20" type="ORF">F0562_008543</name>
</gene>
<dbReference type="PANTHER" id="PTHR47976:SF66">
    <property type="entry name" value="G-TYPE LECTIN S-RECEPTOR-LIKE SERINE_THREONINE-PROTEIN KINASE SD2-5"/>
    <property type="match status" value="1"/>
</dbReference>
<dbReference type="PROSITE" id="PS50011">
    <property type="entry name" value="PROTEIN_KINASE_DOM"/>
    <property type="match status" value="1"/>
</dbReference>
<keyword evidence="6" id="KW-0812">Transmembrane</keyword>
<sequence>MQTQSNRVCSRMIPLTCPPSLDQQHHLVEVTNVTYFNVIDPDAAFPNIRDIEQCKQACLQNCSCTAAFFRYDNNVSDGYCYMPSKILTIREGPIPNHNFTAATYIKVQIPYKAPNPVPAPNSLNPVPEGAIPEKERMLVPGMPVRFSYEDLHVATRDFEEQLRVGGFGTVYKGIQRDGTSVAVTRLDKLSQGMKEFVAEVETIGSIHHFNLVRLIGFCAEKSQRLLVYEYMSKGSLDKWIFYRDQRPCLDWQTRKRIILDIAKGLAYLQEDCRQTIIHLDIKPHNILLDEKYNAKVSDFGLSKLMDRSESQVITTLRGTPGYIAPEWQEQRINVKVDIYSFGIVLIEIVSRRRNLGSTRSKSSKHLLKVLQKKAGEDQIIDIVENLEGEVPGRKEEVERMIRIGAWCLQDDQTRRPPMSTVVKVLEGVMEVDPDITFNFTHANAMVSPAVANGAVSAPPQASVLSNPRS</sequence>
<evidence type="ECO:0000256" key="15">
    <source>
        <dbReference type="ARBA" id="ARBA00023170"/>
    </source>
</evidence>
<keyword evidence="12" id="KW-1133">Transmembrane helix</keyword>
<organism evidence="20 21">
    <name type="scientific">Nyssa sinensis</name>
    <dbReference type="NCBI Taxonomy" id="561372"/>
    <lineage>
        <taxon>Eukaryota</taxon>
        <taxon>Viridiplantae</taxon>
        <taxon>Streptophyta</taxon>
        <taxon>Embryophyta</taxon>
        <taxon>Tracheophyta</taxon>
        <taxon>Spermatophyta</taxon>
        <taxon>Magnoliopsida</taxon>
        <taxon>eudicotyledons</taxon>
        <taxon>Gunneridae</taxon>
        <taxon>Pentapetalae</taxon>
        <taxon>asterids</taxon>
        <taxon>Cornales</taxon>
        <taxon>Nyssaceae</taxon>
        <taxon>Nyssa</taxon>
    </lineage>
</organism>
<evidence type="ECO:0000256" key="16">
    <source>
        <dbReference type="ARBA" id="ARBA00023180"/>
    </source>
</evidence>
<dbReference type="EMBL" id="CM018046">
    <property type="protein sequence ID" value="KAA8526254.1"/>
    <property type="molecule type" value="Genomic_DNA"/>
</dbReference>
<evidence type="ECO:0000256" key="18">
    <source>
        <dbReference type="ARBA" id="ARBA00048679"/>
    </source>
</evidence>